<evidence type="ECO:0000256" key="1">
    <source>
        <dbReference type="SAM" id="MobiDB-lite"/>
    </source>
</evidence>
<feature type="compositionally biased region" description="Basic residues" evidence="1">
    <location>
        <begin position="397"/>
        <end position="406"/>
    </location>
</feature>
<sequence length="599" mass="66061">MPVNTTVSHVSPLISYIPRSAWFEGTASDPNLENYAYKSYHATNNTESGNASVAFSWWGTGVWYESLYRDSAQRMFTHSSFVRVHGGYRRRLGDYAVTLDGNTTFHQGYVDGAYEDFQAVLFNATDLPAGPHHLRITNASNDPKRPVFDLDYIVFESNLNETKTVFHTSADCTWFPQGDGVWEEDMRSHSTDNSLGAMELAFTGTRISRTSSVHSLFSQICSGSGFILYGQLDMTSAPLSVTIDGRSSHAVSPNTAISPLVNASQVLFAVTDLNEGMHTIRVENNPSHGNATARHMDIMFGKVLSSPSFSQPQLPVPPSSSQRSAVIFAASFGSLGLFLLCILIWRVCVCMRQKASKERDGQLPRPFFARTDASPSPSTSYPYQRTHRSQLSYAHATSRHSRRGHLRGNTELMGEINALQRSFSRMRRPAPATVSFPQAQPRWNDNRHWTSKAAALEADDEDDSNNDDLQFAAPESYSPRLQRHPTDATSSSYTMYDSMSVNVPPSPTSPGIWSPQSQSQSQSGAMTSPLRVGRIGPGLARRSSIEKPPRRQLVPVGSPVASTPSLVTSRALPPPPPPVAGFVFDPDMLPPPYRFLDTR</sequence>
<keyword evidence="2" id="KW-1133">Transmembrane helix</keyword>
<gene>
    <name evidence="3" type="ORF">L227DRAFT_655965</name>
</gene>
<reference evidence="3" key="1">
    <citation type="journal article" date="2018" name="Genome Biol. Evol.">
        <title>Genomics and development of Lentinus tigrinus, a white-rot wood-decaying mushroom with dimorphic fruiting bodies.</title>
        <authorList>
            <person name="Wu B."/>
            <person name="Xu Z."/>
            <person name="Knudson A."/>
            <person name="Carlson A."/>
            <person name="Chen N."/>
            <person name="Kovaka S."/>
            <person name="LaButti K."/>
            <person name="Lipzen A."/>
            <person name="Pennachio C."/>
            <person name="Riley R."/>
            <person name="Schakwitz W."/>
            <person name="Umezawa K."/>
            <person name="Ohm R.A."/>
            <person name="Grigoriev I.V."/>
            <person name="Nagy L.G."/>
            <person name="Gibbons J."/>
            <person name="Hibbett D."/>
        </authorList>
    </citation>
    <scope>NUCLEOTIDE SEQUENCE [LARGE SCALE GENOMIC DNA]</scope>
    <source>
        <strain evidence="3">ALCF2SS1-6</strain>
    </source>
</reference>
<dbReference type="Proteomes" id="UP000313359">
    <property type="component" value="Unassembled WGS sequence"/>
</dbReference>
<keyword evidence="4" id="KW-1185">Reference proteome</keyword>
<feature type="compositionally biased region" description="Low complexity" evidence="1">
    <location>
        <begin position="487"/>
        <end position="500"/>
    </location>
</feature>
<feature type="region of interest" description="Disordered" evidence="1">
    <location>
        <begin position="360"/>
        <end position="409"/>
    </location>
</feature>
<keyword evidence="2" id="KW-0812">Transmembrane</keyword>
<dbReference type="Gene3D" id="2.60.120.260">
    <property type="entry name" value="Galactose-binding domain-like"/>
    <property type="match status" value="2"/>
</dbReference>
<name>A0A5C2S0F1_9APHY</name>
<dbReference type="AlphaFoldDB" id="A0A5C2S0F1"/>
<feature type="region of interest" description="Disordered" evidence="1">
    <location>
        <begin position="424"/>
        <end position="583"/>
    </location>
</feature>
<accession>A0A5C2S0F1</accession>
<protein>
    <recommendedName>
        <fullName evidence="5">Transmembrane protein</fullName>
    </recommendedName>
</protein>
<evidence type="ECO:0000256" key="2">
    <source>
        <dbReference type="SAM" id="Phobius"/>
    </source>
</evidence>
<keyword evidence="2" id="KW-0472">Membrane</keyword>
<feature type="compositionally biased region" description="Polar residues" evidence="1">
    <location>
        <begin position="373"/>
        <end position="383"/>
    </location>
</feature>
<proteinExistence type="predicted"/>
<evidence type="ECO:0000313" key="4">
    <source>
        <dbReference type="Proteomes" id="UP000313359"/>
    </source>
</evidence>
<feature type="transmembrane region" description="Helical" evidence="2">
    <location>
        <begin position="325"/>
        <end position="349"/>
    </location>
</feature>
<dbReference type="EMBL" id="ML122285">
    <property type="protein sequence ID" value="RPD56875.1"/>
    <property type="molecule type" value="Genomic_DNA"/>
</dbReference>
<evidence type="ECO:0008006" key="5">
    <source>
        <dbReference type="Google" id="ProtNLM"/>
    </source>
</evidence>
<organism evidence="3 4">
    <name type="scientific">Lentinus tigrinus ALCF2SS1-6</name>
    <dbReference type="NCBI Taxonomy" id="1328759"/>
    <lineage>
        <taxon>Eukaryota</taxon>
        <taxon>Fungi</taxon>
        <taxon>Dikarya</taxon>
        <taxon>Basidiomycota</taxon>
        <taxon>Agaricomycotina</taxon>
        <taxon>Agaricomycetes</taxon>
        <taxon>Polyporales</taxon>
        <taxon>Polyporaceae</taxon>
        <taxon>Lentinus</taxon>
    </lineage>
</organism>
<feature type="compositionally biased region" description="Acidic residues" evidence="1">
    <location>
        <begin position="457"/>
        <end position="466"/>
    </location>
</feature>
<dbReference type="OrthoDB" id="2563669at2759"/>
<evidence type="ECO:0000313" key="3">
    <source>
        <dbReference type="EMBL" id="RPD56875.1"/>
    </source>
</evidence>